<organism evidence="3 4">
    <name type="scientific">Methylocystis parvus</name>
    <dbReference type="NCBI Taxonomy" id="134"/>
    <lineage>
        <taxon>Bacteria</taxon>
        <taxon>Pseudomonadati</taxon>
        <taxon>Pseudomonadota</taxon>
        <taxon>Alphaproteobacteria</taxon>
        <taxon>Hyphomicrobiales</taxon>
        <taxon>Methylocystaceae</taxon>
        <taxon>Methylocystis</taxon>
    </lineage>
</organism>
<evidence type="ECO:0000256" key="1">
    <source>
        <dbReference type="SAM" id="MobiDB-lite"/>
    </source>
</evidence>
<name>A0A6B8M076_9HYPH</name>
<feature type="region of interest" description="Disordered" evidence="1">
    <location>
        <begin position="1"/>
        <end position="32"/>
    </location>
</feature>
<dbReference type="Pfam" id="PF13763">
    <property type="entry name" value="DUF4167"/>
    <property type="match status" value="1"/>
</dbReference>
<dbReference type="EMBL" id="CP044331">
    <property type="protein sequence ID" value="QGM96221.1"/>
    <property type="molecule type" value="Genomic_DNA"/>
</dbReference>
<evidence type="ECO:0000259" key="2">
    <source>
        <dbReference type="Pfam" id="PF13763"/>
    </source>
</evidence>
<keyword evidence="4" id="KW-1185">Reference proteome</keyword>
<proteinExistence type="predicted"/>
<reference evidence="3 4" key="1">
    <citation type="submission" date="2019-09" db="EMBL/GenBank/DDBJ databases">
        <title>Isolation and complete genome sequencing of Methylocystis species.</title>
        <authorList>
            <person name="Rumah B.L."/>
            <person name="Stead C.E."/>
            <person name="Stevens B.C."/>
            <person name="Minton N.P."/>
            <person name="Grosse-Honebrink A."/>
            <person name="Zhang Y."/>
        </authorList>
    </citation>
    <scope>NUCLEOTIDE SEQUENCE [LARGE SCALE GENOMIC DNA]</scope>
    <source>
        <strain evidence="3 4">BRCS2</strain>
    </source>
</reference>
<feature type="compositionally biased region" description="Basic and acidic residues" evidence="1">
    <location>
        <begin position="154"/>
        <end position="213"/>
    </location>
</feature>
<feature type="compositionally biased region" description="Basic residues" evidence="1">
    <location>
        <begin position="1"/>
        <end position="15"/>
    </location>
</feature>
<accession>A0A6B8M076</accession>
<feature type="region of interest" description="Disordered" evidence="1">
    <location>
        <begin position="83"/>
        <end position="300"/>
    </location>
</feature>
<feature type="domain" description="DUF4167" evidence="2">
    <location>
        <begin position="8"/>
        <end position="80"/>
    </location>
</feature>
<evidence type="ECO:0000313" key="4">
    <source>
        <dbReference type="Proteomes" id="UP000422569"/>
    </source>
</evidence>
<feature type="compositionally biased region" description="Low complexity" evidence="1">
    <location>
        <begin position="125"/>
        <end position="147"/>
    </location>
</feature>
<gene>
    <name evidence="3" type="ORF">F7D14_01100</name>
</gene>
<dbReference type="KEGG" id="mpar:F7D14_01100"/>
<feature type="compositionally biased region" description="Acidic residues" evidence="1">
    <location>
        <begin position="95"/>
        <end position="105"/>
    </location>
</feature>
<sequence length="300" mass="34315">MRPGQNKRMRGRSGRKGPNPLTRSYESNGPDVKIRGTAQHIAEKYLQLARDAQSSGDTIMAESLLQHAEHYFRLIAAAQTAQQQANGFGRPQSEAEIEMEDDDDFAALPDRFAPLSERLPPTVYQAQPQPFMPQQQPQQQQPHFAQPQPQPQPYEERPIGEMRVDMRQERQDRPERMDRGERPQRPPFRERNNEGEPRRFERNRDRRFQRPEASDEPAPGLPSFITAPPARPAVAEAEAPEAGFAPAAERQPAREHEGVNFHLSSRRRRRPPRSQAEEAASETREEAPAPSEVPFEPDRF</sequence>
<evidence type="ECO:0000313" key="3">
    <source>
        <dbReference type="EMBL" id="QGM96221.1"/>
    </source>
</evidence>
<protein>
    <submittedName>
        <fullName evidence="3">DUF4167 domain-containing protein</fullName>
    </submittedName>
</protein>
<dbReference type="Proteomes" id="UP000422569">
    <property type="component" value="Chromosome"/>
</dbReference>
<feature type="compositionally biased region" description="Low complexity" evidence="1">
    <location>
        <begin position="232"/>
        <end position="249"/>
    </location>
</feature>
<dbReference type="AlphaFoldDB" id="A0A6B8M076"/>
<dbReference type="InterPro" id="IPR025430">
    <property type="entry name" value="DUF4167"/>
</dbReference>